<keyword evidence="4" id="KW-1185">Reference proteome</keyword>
<evidence type="ECO:0000259" key="2">
    <source>
        <dbReference type="Pfam" id="PF02698"/>
    </source>
</evidence>
<dbReference type="Pfam" id="PF02698">
    <property type="entry name" value="DUF218"/>
    <property type="match status" value="1"/>
</dbReference>
<feature type="chain" id="PRO_5015619801" evidence="1">
    <location>
        <begin position="32"/>
        <end position="193"/>
    </location>
</feature>
<feature type="domain" description="DUF218" evidence="2">
    <location>
        <begin position="41"/>
        <end position="162"/>
    </location>
</feature>
<dbReference type="OrthoDB" id="9782395at2"/>
<dbReference type="InterPro" id="IPR014729">
    <property type="entry name" value="Rossmann-like_a/b/a_fold"/>
</dbReference>
<reference evidence="3 4" key="1">
    <citation type="submission" date="2018-04" db="EMBL/GenBank/DDBJ databases">
        <title>Massilia violaceinigra sp. nov., a novel purple-pigmented bacterium isolated from Tianshan glacier, Xinjiang, China.</title>
        <authorList>
            <person name="Wang H."/>
        </authorList>
    </citation>
    <scope>NUCLEOTIDE SEQUENCE [LARGE SCALE GENOMIC DNA]</scope>
    <source>
        <strain evidence="3 4">B448-2</strain>
    </source>
</reference>
<dbReference type="GO" id="GO:0005886">
    <property type="term" value="C:plasma membrane"/>
    <property type="evidence" value="ECO:0007669"/>
    <property type="project" value="TreeGrafter"/>
</dbReference>
<dbReference type="Gene3D" id="3.40.50.620">
    <property type="entry name" value="HUPs"/>
    <property type="match status" value="1"/>
</dbReference>
<protein>
    <submittedName>
        <fullName evidence="3">YdcF family protein</fullName>
    </submittedName>
</protein>
<dbReference type="AlphaFoldDB" id="A0A2U2HDZ0"/>
<dbReference type="InterPro" id="IPR051599">
    <property type="entry name" value="Cell_Envelope_Assoc"/>
</dbReference>
<name>A0A2U2HDZ0_9BURK</name>
<evidence type="ECO:0000313" key="3">
    <source>
        <dbReference type="EMBL" id="PWF41530.1"/>
    </source>
</evidence>
<evidence type="ECO:0000256" key="1">
    <source>
        <dbReference type="SAM" id="SignalP"/>
    </source>
</evidence>
<dbReference type="PANTHER" id="PTHR30336">
    <property type="entry name" value="INNER MEMBRANE PROTEIN, PROBABLE PERMEASE"/>
    <property type="match status" value="1"/>
</dbReference>
<sequence>MKRPTLGRKLKLAVLLPLGGFALATAALAFAGLNDRQGQADLIVVPGNAIAPDGTPSPRLAARLDAALALYREGRAPRVFVSGGIGRLGFDEAVSMSAYLVRHGVPRQAIIQDNLGVNTAATGRNAAAYMRANRLTSAYVATQYFHVPRTQLALENNGVLVTGTAHAKYVEMRDLYSTPREVVGYAAYLLGKN</sequence>
<organism evidence="3 4">
    <name type="scientific">Massilia glaciei</name>
    <dbReference type="NCBI Taxonomy" id="1524097"/>
    <lineage>
        <taxon>Bacteria</taxon>
        <taxon>Pseudomonadati</taxon>
        <taxon>Pseudomonadota</taxon>
        <taxon>Betaproteobacteria</taxon>
        <taxon>Burkholderiales</taxon>
        <taxon>Oxalobacteraceae</taxon>
        <taxon>Telluria group</taxon>
        <taxon>Massilia</taxon>
    </lineage>
</organism>
<accession>A0A2U2HDZ0</accession>
<gene>
    <name evidence="3" type="ORF">C7C56_024155</name>
</gene>
<keyword evidence="1" id="KW-0732">Signal</keyword>
<dbReference type="InterPro" id="IPR003848">
    <property type="entry name" value="DUF218"/>
</dbReference>
<dbReference type="EMBL" id="PXWF02000310">
    <property type="protein sequence ID" value="PWF41530.1"/>
    <property type="molecule type" value="Genomic_DNA"/>
</dbReference>
<comment type="caution">
    <text evidence="3">The sequence shown here is derived from an EMBL/GenBank/DDBJ whole genome shotgun (WGS) entry which is preliminary data.</text>
</comment>
<evidence type="ECO:0000313" key="4">
    <source>
        <dbReference type="Proteomes" id="UP000241421"/>
    </source>
</evidence>
<dbReference type="PANTHER" id="PTHR30336:SF20">
    <property type="entry name" value="DUF218 DOMAIN-CONTAINING PROTEIN"/>
    <property type="match status" value="1"/>
</dbReference>
<dbReference type="CDD" id="cd06259">
    <property type="entry name" value="YdcF-like"/>
    <property type="match status" value="1"/>
</dbReference>
<dbReference type="Proteomes" id="UP000241421">
    <property type="component" value="Unassembled WGS sequence"/>
</dbReference>
<feature type="signal peptide" evidence="1">
    <location>
        <begin position="1"/>
        <end position="31"/>
    </location>
</feature>
<proteinExistence type="predicted"/>